<reference evidence="9 10" key="1">
    <citation type="submission" date="2016-06" db="EMBL/GenBank/DDBJ databases">
        <title>Genome sequence of endosymbiont of Candidatus Endolucinida thiodiazotropha.</title>
        <authorList>
            <person name="Poehlein A."/>
            <person name="Koenig S."/>
            <person name="Heiden S.E."/>
            <person name="Thuermer A."/>
            <person name="Voget S."/>
            <person name="Daniel R."/>
            <person name="Markert S."/>
            <person name="Gros O."/>
            <person name="Schweder T."/>
        </authorList>
    </citation>
    <scope>NUCLEOTIDE SEQUENCE [LARGE SCALE GENOMIC DNA]</scope>
    <source>
        <strain evidence="9 10">COS</strain>
    </source>
</reference>
<sequence length="351" mass="39448">MNNPINLSVLRKIVQLGAFIFFVYGGIITGYYLEDKISGSLPALSCAYDFQGSDLCTLIPIQHQMDHRLGEAIAKGGNLLMGVMPTLITLGTFLLLFVVLNKAFCGWICPLGTFQEILQIIGQKLGLQRHETLSRDLVSRIRPAKWFILLLLVFAFPLLTGMGMLNHDLGDPFCRICPSRILTTLATGETTQLYLDTANTTTIVMSLLGDFIFGLMIALALTVRQPFCRICPMLALHAVFRKIGLLRLIKNGTPRCDRCGLCAKACPMDIHEIHTDMESRNVTFEDCTLCGRCVEFCPDKDVLQLKYTLFPIFSSSPQYFKQRKKQQTQWEKGNLIAWYKKRPMSSKAESS</sequence>
<evidence type="ECO:0000256" key="6">
    <source>
        <dbReference type="ARBA" id="ARBA00023136"/>
    </source>
</evidence>
<keyword evidence="7" id="KW-0812">Transmembrane</keyword>
<evidence type="ECO:0000256" key="1">
    <source>
        <dbReference type="ARBA" id="ARBA00004236"/>
    </source>
</evidence>
<dbReference type="InterPro" id="IPR052378">
    <property type="entry name" value="NosR_regulator"/>
</dbReference>
<dbReference type="InterPro" id="IPR017896">
    <property type="entry name" value="4Fe4S_Fe-S-bd"/>
</dbReference>
<feature type="transmembrane region" description="Helical" evidence="7">
    <location>
        <begin position="12"/>
        <end position="33"/>
    </location>
</feature>
<feature type="transmembrane region" description="Helical" evidence="7">
    <location>
        <begin position="146"/>
        <end position="165"/>
    </location>
</feature>
<dbReference type="Proteomes" id="UP000094769">
    <property type="component" value="Unassembled WGS sequence"/>
</dbReference>
<evidence type="ECO:0000313" key="10">
    <source>
        <dbReference type="Proteomes" id="UP000094769"/>
    </source>
</evidence>
<comment type="subcellular location">
    <subcellularLocation>
        <location evidence="1">Cell membrane</location>
    </subcellularLocation>
</comment>
<feature type="transmembrane region" description="Helical" evidence="7">
    <location>
        <begin position="203"/>
        <end position="223"/>
    </location>
</feature>
<dbReference type="GO" id="GO:0051536">
    <property type="term" value="F:iron-sulfur cluster binding"/>
    <property type="evidence" value="ECO:0007669"/>
    <property type="project" value="UniProtKB-KW"/>
</dbReference>
<dbReference type="PROSITE" id="PS00198">
    <property type="entry name" value="4FE4S_FER_1"/>
    <property type="match status" value="1"/>
</dbReference>
<evidence type="ECO:0000256" key="7">
    <source>
        <dbReference type="SAM" id="Phobius"/>
    </source>
</evidence>
<feature type="domain" description="4Fe-4S ferredoxin-type" evidence="8">
    <location>
        <begin position="246"/>
        <end position="276"/>
    </location>
</feature>
<dbReference type="SUPFAM" id="SSF54862">
    <property type="entry name" value="4Fe-4S ferredoxins"/>
    <property type="match status" value="1"/>
</dbReference>
<keyword evidence="7" id="KW-1133">Transmembrane helix</keyword>
<evidence type="ECO:0000256" key="4">
    <source>
        <dbReference type="ARBA" id="ARBA00023004"/>
    </source>
</evidence>
<dbReference type="GO" id="GO:0005886">
    <property type="term" value="C:plasma membrane"/>
    <property type="evidence" value="ECO:0007669"/>
    <property type="project" value="UniProtKB-SubCell"/>
</dbReference>
<keyword evidence="3" id="KW-0479">Metal-binding</keyword>
<keyword evidence="6 7" id="KW-0472">Membrane</keyword>
<proteinExistence type="predicted"/>
<accession>A0A7Z1AEL7</accession>
<gene>
    <name evidence="9" type="primary">yccM_2</name>
    <name evidence="9" type="ORF">CODIS_27600</name>
</gene>
<dbReference type="Pfam" id="PF13237">
    <property type="entry name" value="Fer4_10"/>
    <property type="match status" value="1"/>
</dbReference>
<evidence type="ECO:0000256" key="5">
    <source>
        <dbReference type="ARBA" id="ARBA00023014"/>
    </source>
</evidence>
<feature type="domain" description="4Fe-4S ferredoxin-type" evidence="8">
    <location>
        <begin position="278"/>
        <end position="308"/>
    </location>
</feature>
<dbReference type="EMBL" id="MARB01000015">
    <property type="protein sequence ID" value="ODJ87011.1"/>
    <property type="molecule type" value="Genomic_DNA"/>
</dbReference>
<dbReference type="GO" id="GO:0046872">
    <property type="term" value="F:metal ion binding"/>
    <property type="evidence" value="ECO:0007669"/>
    <property type="project" value="UniProtKB-KW"/>
</dbReference>
<dbReference type="PANTHER" id="PTHR30224">
    <property type="entry name" value="ELECTRON TRANSPORT PROTEIN"/>
    <property type="match status" value="1"/>
</dbReference>
<name>A0A7Z1AEL7_9GAMM</name>
<feature type="transmembrane region" description="Helical" evidence="7">
    <location>
        <begin position="79"/>
        <end position="100"/>
    </location>
</feature>
<dbReference type="InterPro" id="IPR017900">
    <property type="entry name" value="4Fe4S_Fe_S_CS"/>
</dbReference>
<dbReference type="Gene3D" id="3.30.70.3270">
    <property type="match status" value="1"/>
</dbReference>
<dbReference type="Pfam" id="PF12801">
    <property type="entry name" value="Fer4_5"/>
    <property type="match status" value="2"/>
</dbReference>
<keyword evidence="4" id="KW-0408">Iron</keyword>
<organism evidence="9 10">
    <name type="scientific">Candidatus Thiodiazotropha endolucinida</name>
    <dbReference type="NCBI Taxonomy" id="1655433"/>
    <lineage>
        <taxon>Bacteria</taxon>
        <taxon>Pseudomonadati</taxon>
        <taxon>Pseudomonadota</taxon>
        <taxon>Gammaproteobacteria</taxon>
        <taxon>Chromatiales</taxon>
        <taxon>Sedimenticolaceae</taxon>
        <taxon>Candidatus Thiodiazotropha</taxon>
    </lineage>
</organism>
<dbReference type="RefSeq" id="WP_069125984.1">
    <property type="nucleotide sequence ID" value="NZ_MARB01000015.1"/>
</dbReference>
<evidence type="ECO:0000313" key="9">
    <source>
        <dbReference type="EMBL" id="ODJ87011.1"/>
    </source>
</evidence>
<evidence type="ECO:0000256" key="3">
    <source>
        <dbReference type="ARBA" id="ARBA00022723"/>
    </source>
</evidence>
<evidence type="ECO:0000256" key="2">
    <source>
        <dbReference type="ARBA" id="ARBA00022475"/>
    </source>
</evidence>
<keyword evidence="2" id="KW-1003">Cell membrane</keyword>
<evidence type="ECO:0000259" key="8">
    <source>
        <dbReference type="PROSITE" id="PS51379"/>
    </source>
</evidence>
<protein>
    <submittedName>
        <fullName evidence="9">Putative electron transport protein YccM</fullName>
    </submittedName>
</protein>
<keyword evidence="5" id="KW-0411">Iron-sulfur</keyword>
<keyword evidence="10" id="KW-1185">Reference proteome</keyword>
<dbReference type="PROSITE" id="PS51379">
    <property type="entry name" value="4FE4S_FER_2"/>
    <property type="match status" value="2"/>
</dbReference>
<dbReference type="AlphaFoldDB" id="A0A7Z1AEL7"/>
<comment type="caution">
    <text evidence="9">The sequence shown here is derived from an EMBL/GenBank/DDBJ whole genome shotgun (WGS) entry which is preliminary data.</text>
</comment>
<dbReference type="PANTHER" id="PTHR30224:SF4">
    <property type="entry name" value="ELECTRON TRANSPORT PROTEIN YCCM-RELATED"/>
    <property type="match status" value="1"/>
</dbReference>
<dbReference type="OrthoDB" id="9806398at2"/>